<dbReference type="PANTHER" id="PTHR43884">
    <property type="entry name" value="ACYL-COA DEHYDROGENASE"/>
    <property type="match status" value="1"/>
</dbReference>
<keyword evidence="4 6" id="KW-0274">FAD</keyword>
<evidence type="ECO:0000313" key="10">
    <source>
        <dbReference type="EMBL" id="MDA0181456.1"/>
    </source>
</evidence>
<dbReference type="RefSeq" id="WP_270025771.1">
    <property type="nucleotide sequence ID" value="NZ_JAPDDP010000022.1"/>
</dbReference>
<evidence type="ECO:0000256" key="2">
    <source>
        <dbReference type="ARBA" id="ARBA00009347"/>
    </source>
</evidence>
<comment type="caution">
    <text evidence="10">The sequence shown here is derived from an EMBL/GenBank/DDBJ whole genome shotgun (WGS) entry which is preliminary data.</text>
</comment>
<dbReference type="Pfam" id="PF02770">
    <property type="entry name" value="Acyl-CoA_dh_M"/>
    <property type="match status" value="1"/>
</dbReference>
<dbReference type="PROSITE" id="PS00072">
    <property type="entry name" value="ACYL_COA_DH_1"/>
    <property type="match status" value="1"/>
</dbReference>
<evidence type="ECO:0000256" key="1">
    <source>
        <dbReference type="ARBA" id="ARBA00001974"/>
    </source>
</evidence>
<dbReference type="Gene3D" id="1.20.140.10">
    <property type="entry name" value="Butyryl-CoA Dehydrogenase, subunit A, domain 3"/>
    <property type="match status" value="1"/>
</dbReference>
<evidence type="ECO:0000256" key="4">
    <source>
        <dbReference type="ARBA" id="ARBA00022827"/>
    </source>
</evidence>
<protein>
    <submittedName>
        <fullName evidence="10">Acyl-CoA dehydrogenase family protein</fullName>
    </submittedName>
</protein>
<dbReference type="FunFam" id="1.10.540.10:FF:000002">
    <property type="entry name" value="Acyl-CoA dehydrogenase FadE19"/>
    <property type="match status" value="1"/>
</dbReference>
<dbReference type="Gene3D" id="1.10.540.10">
    <property type="entry name" value="Acyl-CoA dehydrogenase/oxidase, N-terminal domain"/>
    <property type="match status" value="1"/>
</dbReference>
<dbReference type="PIRSF" id="PIRSF016578">
    <property type="entry name" value="HsaA"/>
    <property type="match status" value="1"/>
</dbReference>
<dbReference type="EMBL" id="JAPDDP010000022">
    <property type="protein sequence ID" value="MDA0181456.1"/>
    <property type="molecule type" value="Genomic_DNA"/>
</dbReference>
<keyword evidence="5 6" id="KW-0560">Oxidoreductase</keyword>
<dbReference type="GO" id="GO:0003995">
    <property type="term" value="F:acyl-CoA dehydrogenase activity"/>
    <property type="evidence" value="ECO:0007669"/>
    <property type="project" value="InterPro"/>
</dbReference>
<dbReference type="InterPro" id="IPR036250">
    <property type="entry name" value="AcylCo_DH-like_C"/>
</dbReference>
<dbReference type="InterPro" id="IPR006089">
    <property type="entry name" value="Acyl-CoA_DH_CS"/>
</dbReference>
<name>A0A9X3N8L9_9ACTN</name>
<dbReference type="InterPro" id="IPR006091">
    <property type="entry name" value="Acyl-CoA_Oxase/DH_mid-dom"/>
</dbReference>
<dbReference type="InterPro" id="IPR009100">
    <property type="entry name" value="AcylCoA_DH/oxidase_NM_dom_sf"/>
</dbReference>
<evidence type="ECO:0000256" key="5">
    <source>
        <dbReference type="ARBA" id="ARBA00023002"/>
    </source>
</evidence>
<dbReference type="SUPFAM" id="SSF56645">
    <property type="entry name" value="Acyl-CoA dehydrogenase NM domain-like"/>
    <property type="match status" value="1"/>
</dbReference>
<evidence type="ECO:0000259" key="9">
    <source>
        <dbReference type="Pfam" id="PF02771"/>
    </source>
</evidence>
<evidence type="ECO:0000259" key="7">
    <source>
        <dbReference type="Pfam" id="PF00441"/>
    </source>
</evidence>
<dbReference type="PANTHER" id="PTHR43884:SF12">
    <property type="entry name" value="ISOVALERYL-COA DEHYDROGENASE, MITOCHONDRIAL-RELATED"/>
    <property type="match status" value="1"/>
</dbReference>
<evidence type="ECO:0000259" key="8">
    <source>
        <dbReference type="Pfam" id="PF02770"/>
    </source>
</evidence>
<feature type="domain" description="Acyl-CoA dehydrogenase/oxidase N-terminal" evidence="9">
    <location>
        <begin position="7"/>
        <end position="119"/>
    </location>
</feature>
<dbReference type="Gene3D" id="2.40.110.10">
    <property type="entry name" value="Butyryl-CoA Dehydrogenase, subunit A, domain 2"/>
    <property type="match status" value="1"/>
</dbReference>
<dbReference type="InterPro" id="IPR009075">
    <property type="entry name" value="AcylCo_DH/oxidase_C"/>
</dbReference>
<dbReference type="InterPro" id="IPR013786">
    <property type="entry name" value="AcylCoA_DH/ox_N"/>
</dbReference>
<organism evidence="10 11">
    <name type="scientific">Solirubrobacter phytolaccae</name>
    <dbReference type="NCBI Taxonomy" id="1404360"/>
    <lineage>
        <taxon>Bacteria</taxon>
        <taxon>Bacillati</taxon>
        <taxon>Actinomycetota</taxon>
        <taxon>Thermoleophilia</taxon>
        <taxon>Solirubrobacterales</taxon>
        <taxon>Solirubrobacteraceae</taxon>
        <taxon>Solirubrobacter</taxon>
    </lineage>
</organism>
<keyword evidence="11" id="KW-1185">Reference proteome</keyword>
<evidence type="ECO:0000256" key="6">
    <source>
        <dbReference type="RuleBase" id="RU362125"/>
    </source>
</evidence>
<dbReference type="InterPro" id="IPR037069">
    <property type="entry name" value="AcylCoA_DH/ox_N_sf"/>
</dbReference>
<dbReference type="SUPFAM" id="SSF47203">
    <property type="entry name" value="Acyl-CoA dehydrogenase C-terminal domain-like"/>
    <property type="match status" value="1"/>
</dbReference>
<dbReference type="AlphaFoldDB" id="A0A9X3N8L9"/>
<dbReference type="PROSITE" id="PS00073">
    <property type="entry name" value="ACYL_COA_DH_2"/>
    <property type="match status" value="1"/>
</dbReference>
<comment type="cofactor">
    <cofactor evidence="1 6">
        <name>FAD</name>
        <dbReference type="ChEBI" id="CHEBI:57692"/>
    </cofactor>
</comment>
<keyword evidence="3 6" id="KW-0285">Flavoprotein</keyword>
<comment type="similarity">
    <text evidence="2 6">Belongs to the acyl-CoA dehydrogenase family.</text>
</comment>
<dbReference type="Pfam" id="PF02771">
    <property type="entry name" value="Acyl-CoA_dh_N"/>
    <property type="match status" value="1"/>
</dbReference>
<proteinExistence type="inferred from homology"/>
<gene>
    <name evidence="10" type="ORF">OJ997_14220</name>
</gene>
<dbReference type="InterPro" id="IPR046373">
    <property type="entry name" value="Acyl-CoA_Oxase/DH_mid-dom_sf"/>
</dbReference>
<reference evidence="10" key="1">
    <citation type="submission" date="2022-10" db="EMBL/GenBank/DDBJ databases">
        <title>The WGS of Solirubrobacter phytolaccae KCTC 29190.</title>
        <authorList>
            <person name="Jiang Z."/>
        </authorList>
    </citation>
    <scope>NUCLEOTIDE SEQUENCE</scope>
    <source>
        <strain evidence="10">KCTC 29190</strain>
    </source>
</reference>
<dbReference type="FunFam" id="1.20.140.10:FF:000004">
    <property type="entry name" value="Acyl-CoA dehydrogenase FadE25"/>
    <property type="match status" value="1"/>
</dbReference>
<accession>A0A9X3N8L9</accession>
<sequence>MSLHELTDDQREIRELAKRFADEQVAPHAAKWDREHHFPRELFAELGELGLMGVCVPEEHGGAGADFLTYMLVLEELSRADAGVGVTVAVHTSAGTLPILNHGSAEQIAEYVPRLASGEELAAFALTESGSGSDASAMRTRAADDKISGAKQWITNGSFASTFIVFAKEGERASSFLVRAGADGFAVTREEEKMGLNSSSTADLAFEDTPAERLGEPGNGMRVALRTLDGGRIGIAAQAVGIAQAAFDTAAGYAKERNAFGGPIARFQAIQHKLADMQTEIEAARALVWRAARLKEAGKPHTVEGAQAKLFASRVARHQTGEAIQILGGYGYTKEFPAERYYRDAKVTEIYEGTSEIQKLVIARAILGESMRD</sequence>
<evidence type="ECO:0000256" key="3">
    <source>
        <dbReference type="ARBA" id="ARBA00022630"/>
    </source>
</evidence>
<dbReference type="GO" id="GO:0050660">
    <property type="term" value="F:flavin adenine dinucleotide binding"/>
    <property type="evidence" value="ECO:0007669"/>
    <property type="project" value="InterPro"/>
</dbReference>
<dbReference type="Proteomes" id="UP001147653">
    <property type="component" value="Unassembled WGS sequence"/>
</dbReference>
<evidence type="ECO:0000313" key="11">
    <source>
        <dbReference type="Proteomes" id="UP001147653"/>
    </source>
</evidence>
<feature type="domain" description="Acyl-CoA dehydrogenase/oxidase C-terminal" evidence="7">
    <location>
        <begin position="218"/>
        <end position="367"/>
    </location>
</feature>
<dbReference type="Pfam" id="PF00441">
    <property type="entry name" value="Acyl-CoA_dh_1"/>
    <property type="match status" value="1"/>
</dbReference>
<feature type="domain" description="Acyl-CoA oxidase/dehydrogenase middle" evidence="8">
    <location>
        <begin position="123"/>
        <end position="208"/>
    </location>
</feature>